<dbReference type="InterPro" id="IPR002172">
    <property type="entry name" value="LDrepeatLR_classA_rpt"/>
</dbReference>
<feature type="disulfide bond" evidence="2">
    <location>
        <begin position="583"/>
        <end position="598"/>
    </location>
</feature>
<evidence type="ECO:0000256" key="3">
    <source>
        <dbReference type="SAM" id="MobiDB-lite"/>
    </source>
</evidence>
<keyword evidence="1 2" id="KW-1015">Disulfide bond</keyword>
<protein>
    <recommendedName>
        <fullName evidence="6">Reverse transcriptase domain-containing protein</fullName>
    </recommendedName>
</protein>
<evidence type="ECO:0000256" key="1">
    <source>
        <dbReference type="ARBA" id="ARBA00023157"/>
    </source>
</evidence>
<proteinExistence type="predicted"/>
<gene>
    <name evidence="4" type="ORF">MCOR_47356</name>
</gene>
<dbReference type="AlphaFoldDB" id="A0A6J8E3E6"/>
<dbReference type="PRINTS" id="PR00261">
    <property type="entry name" value="LDLRECEPTOR"/>
</dbReference>
<keyword evidence="5" id="KW-1185">Reference proteome</keyword>
<feature type="compositionally biased region" description="Basic and acidic residues" evidence="3">
    <location>
        <begin position="734"/>
        <end position="747"/>
    </location>
</feature>
<dbReference type="EMBL" id="CACVKT020008350">
    <property type="protein sequence ID" value="CAC5414588.1"/>
    <property type="molecule type" value="Genomic_DNA"/>
</dbReference>
<dbReference type="OrthoDB" id="2019384at2759"/>
<evidence type="ECO:0000313" key="4">
    <source>
        <dbReference type="EMBL" id="CAC5414588.1"/>
    </source>
</evidence>
<organism evidence="4 5">
    <name type="scientific">Mytilus coruscus</name>
    <name type="common">Sea mussel</name>
    <dbReference type="NCBI Taxonomy" id="42192"/>
    <lineage>
        <taxon>Eukaryota</taxon>
        <taxon>Metazoa</taxon>
        <taxon>Spiralia</taxon>
        <taxon>Lophotrochozoa</taxon>
        <taxon>Mollusca</taxon>
        <taxon>Bivalvia</taxon>
        <taxon>Autobranchia</taxon>
        <taxon>Pteriomorphia</taxon>
        <taxon>Mytilida</taxon>
        <taxon>Mytiloidea</taxon>
        <taxon>Mytilidae</taxon>
        <taxon>Mytilinae</taxon>
        <taxon>Mytilus</taxon>
    </lineage>
</organism>
<evidence type="ECO:0008006" key="6">
    <source>
        <dbReference type="Google" id="ProtNLM"/>
    </source>
</evidence>
<dbReference type="PROSITE" id="PS50068">
    <property type="entry name" value="LDLRA_2"/>
    <property type="match status" value="3"/>
</dbReference>
<accession>A0A6J8E3E6</accession>
<feature type="compositionally biased region" description="Basic and acidic residues" evidence="3">
    <location>
        <begin position="690"/>
        <end position="705"/>
    </location>
</feature>
<dbReference type="SMART" id="SM00192">
    <property type="entry name" value="LDLa"/>
    <property type="match status" value="6"/>
</dbReference>
<dbReference type="Proteomes" id="UP000507470">
    <property type="component" value="Unassembled WGS sequence"/>
</dbReference>
<sequence>MLLVVINVGKCVTNRIRMKIFQPSGRAYANLRRNGYVSLVRIVQKRTEERILYRKKNFDRLNRKFKRQFQRQERQKLGDKLNETNQRDFWKSIGNLGIANNRKRCIPLAVVDEDGNEATDKNVVLNKWKNDFQTLFHHNGNSDSDLDESTFNTEVYVSPLISREEVLQAVLRAKLRKAAGIDDIPVEVLKNDTAVNLLFQIISGCFNIGRVLTQWTSGIINPILKQGTDDERQPLNYRGITLISVRGKIYCNILNHRLSTWLEKNNVLCDEQNGFRRGRSCEEHIHSLYSVLNDRKISRKSTYVQPFIISCTMGMRVMLAVIFVSVLPLAVSRSPEFKRLVEKNLKRQFSCSYDQYVCSDDNITCASHCNSINDCNNGEDEMFCGCSDPSQWHCDDGIECATSCDGTATCPNGEDEKWCGCSDPSQWHCDDGIECATSCDGTATCPNGEDEKWCGCSDPSQWHCDDGIECATSCDGTATCPNGEDEKWCGCSDPNQGHCDDGASCGTYCDGSVDCPSGEDEQWCGCSDPLQMQCMDGSCATWCDGHPECSDDEDEMWCDMNMYSCSDPMQSTCNDGSTCAYWCDGSRECADGEDEMWCGDMYYASSTHNPSDVSICGNGLVSIDDICIGYETYSSVASHDFCRDYYYAYGYMKKKVTTRSMGKTPSNKDLKSRAYQIVRARHDKKRNDHKMKQAKRDPHMSDKRHGNVALESRKQTYQKKINDRKTMQKKKSMQKKEFMQKKEDKGKLGNLKYLLTARRNEALKQRILKKLGGST</sequence>
<dbReference type="PANTHER" id="PTHR19446">
    <property type="entry name" value="REVERSE TRANSCRIPTASES"/>
    <property type="match status" value="1"/>
</dbReference>
<feature type="region of interest" description="Disordered" evidence="3">
    <location>
        <begin position="679"/>
        <end position="747"/>
    </location>
</feature>
<name>A0A6J8E3E6_MYTCO</name>
<comment type="caution">
    <text evidence="2">Lacks conserved residue(s) required for the propagation of feature annotation.</text>
</comment>
<feature type="compositionally biased region" description="Basic residues" evidence="3">
    <location>
        <begin position="679"/>
        <end position="689"/>
    </location>
</feature>
<evidence type="ECO:0000256" key="2">
    <source>
        <dbReference type="PROSITE-ProRule" id="PRU00124"/>
    </source>
</evidence>
<reference evidence="4 5" key="1">
    <citation type="submission" date="2020-06" db="EMBL/GenBank/DDBJ databases">
        <authorList>
            <person name="Li R."/>
            <person name="Bekaert M."/>
        </authorList>
    </citation>
    <scope>NUCLEOTIDE SEQUENCE [LARGE SCALE GENOMIC DNA]</scope>
    <source>
        <strain evidence="5">wild</strain>
    </source>
</reference>
<feature type="disulfide bond" evidence="2">
    <location>
        <begin position="369"/>
        <end position="384"/>
    </location>
</feature>
<feature type="disulfide bond" evidence="2">
    <location>
        <begin position="509"/>
        <end position="524"/>
    </location>
</feature>
<evidence type="ECO:0000313" key="5">
    <source>
        <dbReference type="Proteomes" id="UP000507470"/>
    </source>
</evidence>